<organism evidence="2 3">
    <name type="scientific">Aeromicrobium alkaliterrae</name>
    <dbReference type="NCBI Taxonomy" id="302168"/>
    <lineage>
        <taxon>Bacteria</taxon>
        <taxon>Bacillati</taxon>
        <taxon>Actinomycetota</taxon>
        <taxon>Actinomycetes</taxon>
        <taxon>Propionibacteriales</taxon>
        <taxon>Nocardioidaceae</taxon>
        <taxon>Aeromicrobium</taxon>
    </lineage>
</organism>
<dbReference type="InterPro" id="IPR014922">
    <property type="entry name" value="YdhG-like"/>
</dbReference>
<dbReference type="RefSeq" id="WP_344199843.1">
    <property type="nucleotide sequence ID" value="NZ_BAAAME010000004.1"/>
</dbReference>
<reference evidence="3" key="1">
    <citation type="journal article" date="2019" name="Int. J. Syst. Evol. Microbiol.">
        <title>The Global Catalogue of Microorganisms (GCM) 10K type strain sequencing project: providing services to taxonomists for standard genome sequencing and annotation.</title>
        <authorList>
            <consortium name="The Broad Institute Genomics Platform"/>
            <consortium name="The Broad Institute Genome Sequencing Center for Infectious Disease"/>
            <person name="Wu L."/>
            <person name="Ma J."/>
        </authorList>
    </citation>
    <scope>NUCLEOTIDE SEQUENCE [LARGE SCALE GENOMIC DNA]</scope>
    <source>
        <strain evidence="3">JCM 13518</strain>
    </source>
</reference>
<dbReference type="EMBL" id="BAAAME010000004">
    <property type="protein sequence ID" value="GAA1736686.1"/>
    <property type="molecule type" value="Genomic_DNA"/>
</dbReference>
<evidence type="ECO:0000259" key="1">
    <source>
        <dbReference type="Pfam" id="PF08818"/>
    </source>
</evidence>
<keyword evidence="3" id="KW-1185">Reference proteome</keyword>
<feature type="domain" description="YdhG-like" evidence="1">
    <location>
        <begin position="27"/>
        <end position="129"/>
    </location>
</feature>
<dbReference type="Pfam" id="PF08818">
    <property type="entry name" value="DUF1801"/>
    <property type="match status" value="1"/>
</dbReference>
<comment type="caution">
    <text evidence="2">The sequence shown here is derived from an EMBL/GenBank/DDBJ whole genome shotgun (WGS) entry which is preliminary data.</text>
</comment>
<accession>A0ABP4VV98</accession>
<sequence>MADDAKTRPTEVAVEEFVASVADETTRADCAALIEVMTRASGAAPVMWGPSIIGFGSYHYRYASGREGDAAVIGFSPRVGKLSLYLNDGTDQHAEALARLGRHSTTQVCLHVKRLADVDLDVLEEILRTSYASTTAAHA</sequence>
<dbReference type="Proteomes" id="UP001501057">
    <property type="component" value="Unassembled WGS sequence"/>
</dbReference>
<gene>
    <name evidence="2" type="ORF">GCM10009710_16240</name>
</gene>
<protein>
    <recommendedName>
        <fullName evidence="1">YdhG-like domain-containing protein</fullName>
    </recommendedName>
</protein>
<proteinExistence type="predicted"/>
<evidence type="ECO:0000313" key="2">
    <source>
        <dbReference type="EMBL" id="GAA1736686.1"/>
    </source>
</evidence>
<evidence type="ECO:0000313" key="3">
    <source>
        <dbReference type="Proteomes" id="UP001501057"/>
    </source>
</evidence>
<name>A0ABP4VV98_9ACTN</name>